<gene>
    <name evidence="1" type="ORF">OIN59_24610</name>
</gene>
<evidence type="ECO:0008006" key="3">
    <source>
        <dbReference type="Google" id="ProtNLM"/>
    </source>
</evidence>
<reference evidence="1" key="1">
    <citation type="submission" date="2022-10" db="EMBL/GenBank/DDBJ databases">
        <title>Description of microaerobic benzene degrading bacteria.</title>
        <authorList>
            <person name="Bedics A."/>
            <person name="Tancsics A."/>
            <person name="Banerjee S."/>
        </authorList>
    </citation>
    <scope>NUCLEOTIDE SEQUENCE</scope>
    <source>
        <strain evidence="1">D2M1</strain>
    </source>
</reference>
<comment type="caution">
    <text evidence="1">The sequence shown here is derived from an EMBL/GenBank/DDBJ whole genome shotgun (WGS) entry which is preliminary data.</text>
</comment>
<sequence>MQTATSGNDWEKSTSLQTWTYATHSSPFADSVLNPRNSILKIARAQYLSDTRLDFSLKNSDADLVLKPRLIGEVREGGSGTSSTAEGYLSQAFGRFRIRPDLTATLGRELLTWGPANFRSPSNPYYYDSGKTRPLEDVPGVDIARIDWSAGRWTSTVGFVSGGRQNDEEWRQSSLLKLAYRGNDFLVGGILSKPRNRRSFVGGYAQFSIGDAWLLYGELSSTTTSNITTTSSTLPAAARATVGTIGAAYTFEGGASLGAEYLHDGRGYSRAAQAAYFSAIEASLASSQIAVDLRRGGQSRLLGRDYLNILLQSNLQDPSTYWRVSPTVNLQDRSRQLLLYGEHSLHPRIALFGSLLWSSGGRSTEFGAVVRSTATLGLKIFLM</sequence>
<dbReference type="RefSeq" id="WP_156358903.1">
    <property type="nucleotide sequence ID" value="NZ_JAPCKI010000027.1"/>
</dbReference>
<protein>
    <recommendedName>
        <fullName evidence="3">Porin</fullName>
    </recommendedName>
</protein>
<proteinExistence type="predicted"/>
<evidence type="ECO:0000313" key="2">
    <source>
        <dbReference type="Proteomes" id="UP001148932"/>
    </source>
</evidence>
<dbReference type="EMBL" id="JAPCKI010000027">
    <property type="protein sequence ID" value="MDD2180629.1"/>
    <property type="molecule type" value="Genomic_DNA"/>
</dbReference>
<keyword evidence="2" id="KW-1185">Reference proteome</keyword>
<dbReference type="Proteomes" id="UP001148932">
    <property type="component" value="Unassembled WGS sequence"/>
</dbReference>
<accession>A0ABT5S3Y4</accession>
<organism evidence="1 2">
    <name type="scientific">Acidovorax benzenivorans</name>
    <dbReference type="NCBI Taxonomy" id="2987520"/>
    <lineage>
        <taxon>Bacteria</taxon>
        <taxon>Pseudomonadati</taxon>
        <taxon>Pseudomonadota</taxon>
        <taxon>Betaproteobacteria</taxon>
        <taxon>Burkholderiales</taxon>
        <taxon>Comamonadaceae</taxon>
        <taxon>Acidovorax</taxon>
    </lineage>
</organism>
<name>A0ABT5S3Y4_9BURK</name>
<evidence type="ECO:0000313" key="1">
    <source>
        <dbReference type="EMBL" id="MDD2180629.1"/>
    </source>
</evidence>